<keyword evidence="3 10" id="KW-0418">Kinase</keyword>
<feature type="domain" description="Protein kinase" evidence="9">
    <location>
        <begin position="98"/>
        <end position="366"/>
    </location>
</feature>
<dbReference type="InterPro" id="IPR000719">
    <property type="entry name" value="Prot_kinase_dom"/>
</dbReference>
<dbReference type="PANTHER" id="PTHR43289">
    <property type="entry name" value="MITOGEN-ACTIVATED PROTEIN KINASE KINASE KINASE 20-RELATED"/>
    <property type="match status" value="1"/>
</dbReference>
<evidence type="ECO:0000259" key="9">
    <source>
        <dbReference type="PROSITE" id="PS50011"/>
    </source>
</evidence>
<dbReference type="AlphaFoldDB" id="A0A5S9IMV1"/>
<dbReference type="SUPFAM" id="SSF48452">
    <property type="entry name" value="TPR-like"/>
    <property type="match status" value="1"/>
</dbReference>
<dbReference type="CDD" id="cd14014">
    <property type="entry name" value="STKc_PknB_like"/>
    <property type="match status" value="1"/>
</dbReference>
<dbReference type="NCBIfam" id="NF047558">
    <property type="entry name" value="TPR_END_plus"/>
    <property type="match status" value="1"/>
</dbReference>
<feature type="repeat" description="TPR" evidence="5">
    <location>
        <begin position="709"/>
        <end position="742"/>
    </location>
</feature>
<evidence type="ECO:0000256" key="7">
    <source>
        <dbReference type="SAM" id="MobiDB-lite"/>
    </source>
</evidence>
<keyword evidence="11" id="KW-1185">Reference proteome</keyword>
<dbReference type="Gene3D" id="1.25.40.10">
    <property type="entry name" value="Tetratricopeptide repeat domain"/>
    <property type="match status" value="2"/>
</dbReference>
<evidence type="ECO:0000256" key="3">
    <source>
        <dbReference type="ARBA" id="ARBA00022777"/>
    </source>
</evidence>
<dbReference type="EMBL" id="AP019860">
    <property type="protein sequence ID" value="BBM84823.1"/>
    <property type="molecule type" value="Genomic_DNA"/>
</dbReference>
<sequence>MDKDEMKQLWQKVMRKDDFENSDGGETYRSKDWPEHPTAPTLPMLSFSKHETFDMTPATASEFTIGADPKKDLNMSVIDTVAADTSMGVSKQRVDNHYEILSEIARGGMGVVYKGCQNSLRREIAIKKIINDNQANRNKFLCESVVTAHLEHPNVVPVHELAENEDGETFLAMKLVAGREWKELLYPKENEVDTKKYSVEDHLKILLNVCNAIAYAHSKEVVHCDLKPSNVMVGEFGEVLVMDWGIAVEIGNEHRGLTIHKTMVDSPMGTPYYMPSELAYGNGPDIGPWTDIYLLGGILYEVLMRTPPHKGNTMTAIFAAIVGRQPKFSDDIPRELQEICLKALAKEPKERYQKVEDFRRALEEYLQHRESLFISQKAQNILQNCLQTKQKRDDHLLYSKFAEAVAGFDQSLQLWAGNTDALHGKEKARIAFAEVALKNEDFGLAEAQLIDVSSSDNVASLKEKIHKERDKKQRIQKTTARLRRTVYAATIFIIVGLATGIFLVGNAYREANTQRNFAVEQQQIAEKAKKEAEDKNKQLAKEKKIVQQQKDEISQKVALLAKQKNEIMAQNQKLTKQQQEIRAQNAKLHTQKGKIERQKNALAEQNTFLKEQKERIEKQNTLIRERERSAVQASQVAIRMVHKVFFEIDDAQESPGLIQSLKQVFIDLKKLDMLETVLSDEEDGWWLYGIVNQNVQVYNDLIRREPNNFSAYFNRGNLYIEDGLYEKAIADFSQAISLNPQAEDAYFNRGIIYLKQQNYAKAQQDFSTGVRLKPRNDKFLYYRAYSLLLLEEYVKAEQDLLKVIKINPNFGLALEKLGMLYFDKGEYKKSVVYLNRTLKNKPSQKACYYLARIYSVKGNKAKALQYLAQAIKYKFNNWEDLKNNPDFANVRNEKQFQRWLKK</sequence>
<keyword evidence="8" id="KW-0472">Membrane</keyword>
<name>A0A5S9IMV1_UABAM</name>
<dbReference type="Pfam" id="PF13414">
    <property type="entry name" value="TPR_11"/>
    <property type="match status" value="1"/>
</dbReference>
<dbReference type="InterPro" id="IPR011009">
    <property type="entry name" value="Kinase-like_dom_sf"/>
</dbReference>
<dbReference type="InterPro" id="IPR019734">
    <property type="entry name" value="TPR_rpt"/>
</dbReference>
<keyword evidence="1" id="KW-0808">Transferase</keyword>
<dbReference type="GO" id="GO:0004674">
    <property type="term" value="F:protein serine/threonine kinase activity"/>
    <property type="evidence" value="ECO:0007669"/>
    <property type="project" value="TreeGrafter"/>
</dbReference>
<dbReference type="PROSITE" id="PS50011">
    <property type="entry name" value="PROTEIN_KINASE_DOM"/>
    <property type="match status" value="1"/>
</dbReference>
<dbReference type="Pfam" id="PF00069">
    <property type="entry name" value="Pkinase"/>
    <property type="match status" value="1"/>
</dbReference>
<dbReference type="KEGG" id="uam:UABAM_03184"/>
<feature type="region of interest" description="Disordered" evidence="7">
    <location>
        <begin position="1"/>
        <end position="43"/>
    </location>
</feature>
<keyword evidence="8" id="KW-1133">Transmembrane helix</keyword>
<evidence type="ECO:0000256" key="6">
    <source>
        <dbReference type="SAM" id="Coils"/>
    </source>
</evidence>
<evidence type="ECO:0000313" key="11">
    <source>
        <dbReference type="Proteomes" id="UP000326354"/>
    </source>
</evidence>
<dbReference type="SUPFAM" id="SSF56112">
    <property type="entry name" value="Protein kinase-like (PK-like)"/>
    <property type="match status" value="1"/>
</dbReference>
<reference evidence="10 11" key="1">
    <citation type="submission" date="2019-08" db="EMBL/GenBank/DDBJ databases">
        <title>Complete genome sequence of Candidatus Uab amorphum.</title>
        <authorList>
            <person name="Shiratori T."/>
            <person name="Suzuki S."/>
            <person name="Kakizawa Y."/>
            <person name="Ishida K."/>
        </authorList>
    </citation>
    <scope>NUCLEOTIDE SEQUENCE [LARGE SCALE GENOMIC DNA]</scope>
    <source>
        <strain evidence="10 11">SRT547</strain>
    </source>
</reference>
<evidence type="ECO:0000256" key="4">
    <source>
        <dbReference type="ARBA" id="ARBA00022840"/>
    </source>
</evidence>
<evidence type="ECO:0000256" key="2">
    <source>
        <dbReference type="ARBA" id="ARBA00022741"/>
    </source>
</evidence>
<dbReference type="GO" id="GO:0005524">
    <property type="term" value="F:ATP binding"/>
    <property type="evidence" value="ECO:0007669"/>
    <property type="project" value="UniProtKB-KW"/>
</dbReference>
<feature type="coiled-coil region" evidence="6">
    <location>
        <begin position="515"/>
        <end position="629"/>
    </location>
</feature>
<dbReference type="Gene3D" id="1.10.510.10">
    <property type="entry name" value="Transferase(Phosphotransferase) domain 1"/>
    <property type="match status" value="1"/>
</dbReference>
<dbReference type="Proteomes" id="UP000326354">
    <property type="component" value="Chromosome"/>
</dbReference>
<keyword evidence="2" id="KW-0547">Nucleotide-binding</keyword>
<evidence type="ECO:0000256" key="8">
    <source>
        <dbReference type="SAM" id="Phobius"/>
    </source>
</evidence>
<keyword evidence="8" id="KW-0812">Transmembrane</keyword>
<evidence type="ECO:0000256" key="1">
    <source>
        <dbReference type="ARBA" id="ARBA00022679"/>
    </source>
</evidence>
<dbReference type="OrthoDB" id="9765809at2"/>
<evidence type="ECO:0000256" key="5">
    <source>
        <dbReference type="PROSITE-ProRule" id="PRU00339"/>
    </source>
</evidence>
<dbReference type="SMART" id="SM00220">
    <property type="entry name" value="S_TKc"/>
    <property type="match status" value="1"/>
</dbReference>
<feature type="compositionally biased region" description="Basic and acidic residues" evidence="7">
    <location>
        <begin position="26"/>
        <end position="35"/>
    </location>
</feature>
<dbReference type="PROSITE" id="PS50005">
    <property type="entry name" value="TPR"/>
    <property type="match status" value="3"/>
</dbReference>
<dbReference type="PROSITE" id="PS50293">
    <property type="entry name" value="TPR_REGION"/>
    <property type="match status" value="2"/>
</dbReference>
<organism evidence="10 11">
    <name type="scientific">Uabimicrobium amorphum</name>
    <dbReference type="NCBI Taxonomy" id="2596890"/>
    <lineage>
        <taxon>Bacteria</taxon>
        <taxon>Pseudomonadati</taxon>
        <taxon>Planctomycetota</taxon>
        <taxon>Candidatus Uabimicrobiia</taxon>
        <taxon>Candidatus Uabimicrobiales</taxon>
        <taxon>Candidatus Uabimicrobiaceae</taxon>
        <taxon>Candidatus Uabimicrobium</taxon>
    </lineage>
</organism>
<proteinExistence type="predicted"/>
<dbReference type="PROSITE" id="PS00108">
    <property type="entry name" value="PROTEIN_KINASE_ST"/>
    <property type="match status" value="1"/>
</dbReference>
<dbReference type="InterPro" id="IPR008271">
    <property type="entry name" value="Ser/Thr_kinase_AS"/>
</dbReference>
<accession>A0A5S9IMV1</accession>
<gene>
    <name evidence="10" type="ORF">UABAM_03184</name>
</gene>
<feature type="transmembrane region" description="Helical" evidence="8">
    <location>
        <begin position="486"/>
        <end position="508"/>
    </location>
</feature>
<feature type="repeat" description="TPR" evidence="5">
    <location>
        <begin position="743"/>
        <end position="776"/>
    </location>
</feature>
<feature type="repeat" description="TPR" evidence="5">
    <location>
        <begin position="811"/>
        <end position="844"/>
    </location>
</feature>
<protein>
    <submittedName>
        <fullName evidence="10">Protein kinase</fullName>
    </submittedName>
</protein>
<keyword evidence="6" id="KW-0175">Coiled coil</keyword>
<keyword evidence="5" id="KW-0802">TPR repeat</keyword>
<dbReference type="Pfam" id="PF13432">
    <property type="entry name" value="TPR_16"/>
    <property type="match status" value="1"/>
</dbReference>
<dbReference type="Gene3D" id="3.30.200.20">
    <property type="entry name" value="Phosphorylase Kinase, domain 1"/>
    <property type="match status" value="1"/>
</dbReference>
<keyword evidence="4" id="KW-0067">ATP-binding</keyword>
<dbReference type="SMART" id="SM00028">
    <property type="entry name" value="TPR"/>
    <property type="match status" value="5"/>
</dbReference>
<dbReference type="PANTHER" id="PTHR43289:SF6">
    <property type="entry name" value="SERINE_THREONINE-PROTEIN KINASE NEKL-3"/>
    <property type="match status" value="1"/>
</dbReference>
<evidence type="ECO:0000313" key="10">
    <source>
        <dbReference type="EMBL" id="BBM84823.1"/>
    </source>
</evidence>
<dbReference type="RefSeq" id="WP_151968953.1">
    <property type="nucleotide sequence ID" value="NZ_AP019860.1"/>
</dbReference>
<dbReference type="InterPro" id="IPR011990">
    <property type="entry name" value="TPR-like_helical_dom_sf"/>
</dbReference>